<feature type="active site" description="O-(5'-phospho-DNA)-tyrosine intermediate" evidence="7">
    <location>
        <position position="131"/>
    </location>
</feature>
<feature type="coiled-coil region" evidence="8">
    <location>
        <begin position="452"/>
        <end position="479"/>
    </location>
</feature>
<dbReference type="EMBL" id="CADCTC010000292">
    <property type="protein sequence ID" value="CAA9300265.1"/>
    <property type="molecule type" value="Genomic_DNA"/>
</dbReference>
<dbReference type="InterPro" id="IPR002205">
    <property type="entry name" value="Topo_IIA_dom_A"/>
</dbReference>
<dbReference type="InterPro" id="IPR006691">
    <property type="entry name" value="GyrA/parC_rep"/>
</dbReference>
<name>A0A6J4KAS2_9CHLR</name>
<feature type="domain" description="Topo IIA-type catalytic" evidence="9">
    <location>
        <begin position="43"/>
        <end position="515"/>
    </location>
</feature>
<reference evidence="10" key="1">
    <citation type="submission" date="2020-02" db="EMBL/GenBank/DDBJ databases">
        <authorList>
            <person name="Meier V. D."/>
        </authorList>
    </citation>
    <scope>NUCLEOTIDE SEQUENCE</scope>
    <source>
        <strain evidence="10">AVDCRST_MAG77</strain>
    </source>
</reference>
<dbReference type="InterPro" id="IPR013757">
    <property type="entry name" value="Topo_IIA_A_a_sf"/>
</dbReference>
<dbReference type="PANTHER" id="PTHR43493">
    <property type="entry name" value="DNA GYRASE/TOPOISOMERASE SUBUNIT A"/>
    <property type="match status" value="1"/>
</dbReference>
<protein>
    <recommendedName>
        <fullName evidence="3">DNA topoisomerase (ATP-hydrolyzing)</fullName>
        <ecNumber evidence="3">5.6.2.2</ecNumber>
    </recommendedName>
</protein>
<dbReference type="Pfam" id="PF00521">
    <property type="entry name" value="DNA_topoisoIV"/>
    <property type="match status" value="1"/>
</dbReference>
<dbReference type="CDD" id="cd00187">
    <property type="entry name" value="TOP4c"/>
    <property type="match status" value="1"/>
</dbReference>
<keyword evidence="5 7" id="KW-0238">DNA-binding</keyword>
<evidence type="ECO:0000256" key="1">
    <source>
        <dbReference type="ARBA" id="ARBA00000185"/>
    </source>
</evidence>
<dbReference type="InterPro" id="IPR035516">
    <property type="entry name" value="Gyrase/topoIV_suA_C"/>
</dbReference>
<gene>
    <name evidence="10" type="ORF">AVDCRST_MAG77-5566</name>
</gene>
<dbReference type="SUPFAM" id="SSF56719">
    <property type="entry name" value="Type II DNA topoisomerase"/>
    <property type="match status" value="1"/>
</dbReference>
<evidence type="ECO:0000256" key="6">
    <source>
        <dbReference type="ARBA" id="ARBA00023235"/>
    </source>
</evidence>
<dbReference type="GO" id="GO:0005524">
    <property type="term" value="F:ATP binding"/>
    <property type="evidence" value="ECO:0007669"/>
    <property type="project" value="InterPro"/>
</dbReference>
<evidence type="ECO:0000256" key="2">
    <source>
        <dbReference type="ARBA" id="ARBA00008263"/>
    </source>
</evidence>
<evidence type="ECO:0000313" key="10">
    <source>
        <dbReference type="EMBL" id="CAA9300265.1"/>
    </source>
</evidence>
<evidence type="ECO:0000256" key="4">
    <source>
        <dbReference type="ARBA" id="ARBA00023029"/>
    </source>
</evidence>
<sequence>MATSDTPNPTSGVGGAVKLEEFGALMERAFATYGLSVVTDRALPDARDGMKPVQRRILYCMWINRYLSTRPTVKSAEVVGRVLGDFHPHSDTAVYDTAVRLAQDFSLRYPLIEGQGNFGSIDDDPAAAYRYTEMRLSPLGELMLRDIEKETVPLKPTYKQDPRVVEPEYLPARIPPVCNPSSGIAVGLSTSIPPHNLAETLNACIALFDKPDMPVMELMKYIQGPDFPGGGIVMGEEGIREYLATGKGRLITRAVVKLEEGPRTRSLVVSVLPPISKARVKNSIVKAFNERKLDGLVPEVRDESDTEKGIRIVLDVKRDGDPAQMLNALFKHTELQISVAVQMVFLFGDSWHPARQPRQVGMVELLNHYNRHQVDVLERRSRFELEQAEQRLHVVNGLIIGAANAQEIVRIFQGARDRNEAKEQIRERYRLSEVQAQVIAEMTLAQVTRLDAAKYTAEKRELTQRIAALKELLSSQANMVAAVKEEMRQVLAQHADDRRTRIDREGDATAEITAVTPSVETQPILVALDAGGNVKTVPQAAYRRTVSREIPLRSLTAATTISHVVIATDRGRVFVLRGHELPEGQRNSRGEPLRKLARLEPGEQAVTALAVPDLFDSPEAAQAAQPASSGRSSGAQRQAQLGPYLTLFTAQGRVKKSLLSEYRLAAQAGVVDFKLSAGDRVVAAFLSDGEGEFLAVSSDGKALRFGESEVRPTGRGTQGIAGMSLAKGAQVLAAGAIGHKDPGALLVVSDNGYGKRTPFAEFPVKGRGTQGVQATTPGFTIGAVALIPEHADVLLRTTAGQAVRLAAREIPSHGRTSRGSILVKLESTDTIAGVAVFPPEA</sequence>
<dbReference type="Gene3D" id="3.90.199.10">
    <property type="entry name" value="Topoisomerase II, domain 5"/>
    <property type="match status" value="1"/>
</dbReference>
<dbReference type="PANTHER" id="PTHR43493:SF5">
    <property type="entry name" value="DNA GYRASE SUBUNIT A, CHLOROPLASTIC_MITOCHONDRIAL"/>
    <property type="match status" value="1"/>
</dbReference>
<dbReference type="PROSITE" id="PS52040">
    <property type="entry name" value="TOPO_IIA"/>
    <property type="match status" value="1"/>
</dbReference>
<dbReference type="SMART" id="SM00434">
    <property type="entry name" value="TOP4c"/>
    <property type="match status" value="1"/>
</dbReference>
<evidence type="ECO:0000256" key="8">
    <source>
        <dbReference type="SAM" id="Coils"/>
    </source>
</evidence>
<dbReference type="GO" id="GO:0003677">
    <property type="term" value="F:DNA binding"/>
    <property type="evidence" value="ECO:0007669"/>
    <property type="project" value="UniProtKB-UniRule"/>
</dbReference>
<dbReference type="Gene3D" id="1.10.268.10">
    <property type="entry name" value="Topoisomerase, domain 3"/>
    <property type="match status" value="1"/>
</dbReference>
<dbReference type="EC" id="5.6.2.2" evidence="3"/>
<dbReference type="InterPro" id="IPR013758">
    <property type="entry name" value="Topo_IIA_A/C_ab"/>
</dbReference>
<keyword evidence="8" id="KW-0175">Coiled coil</keyword>
<organism evidence="10">
    <name type="scientific">uncultured Chloroflexota bacterium</name>
    <dbReference type="NCBI Taxonomy" id="166587"/>
    <lineage>
        <taxon>Bacteria</taxon>
        <taxon>Bacillati</taxon>
        <taxon>Chloroflexota</taxon>
        <taxon>environmental samples</taxon>
    </lineage>
</organism>
<dbReference type="Gene3D" id="2.120.10.90">
    <property type="entry name" value="DNA gyrase/topoisomerase IV, subunit A, C-terminal"/>
    <property type="match status" value="1"/>
</dbReference>
<dbReference type="Gene3D" id="3.30.1360.40">
    <property type="match status" value="1"/>
</dbReference>
<dbReference type="GO" id="GO:0009330">
    <property type="term" value="C:DNA topoisomerase type II (double strand cut, ATP-hydrolyzing) complex"/>
    <property type="evidence" value="ECO:0007669"/>
    <property type="project" value="TreeGrafter"/>
</dbReference>
<dbReference type="InterPro" id="IPR013760">
    <property type="entry name" value="Topo_IIA-like_dom_sf"/>
</dbReference>
<comment type="similarity">
    <text evidence="2">Belongs to the type II topoisomerase GyrA/ParC subunit family.</text>
</comment>
<accession>A0A6J4KAS2</accession>
<keyword evidence="4 7" id="KW-0799">Topoisomerase</keyword>
<evidence type="ECO:0000259" key="9">
    <source>
        <dbReference type="PROSITE" id="PS52040"/>
    </source>
</evidence>
<evidence type="ECO:0000256" key="5">
    <source>
        <dbReference type="ARBA" id="ARBA00023125"/>
    </source>
</evidence>
<dbReference type="Pfam" id="PF03989">
    <property type="entry name" value="DNA_gyraseA_C"/>
    <property type="match status" value="5"/>
</dbReference>
<proteinExistence type="inferred from homology"/>
<keyword evidence="6 7" id="KW-0413">Isomerase</keyword>
<evidence type="ECO:0000256" key="7">
    <source>
        <dbReference type="PROSITE-ProRule" id="PRU01384"/>
    </source>
</evidence>
<dbReference type="GO" id="GO:0006265">
    <property type="term" value="P:DNA topological change"/>
    <property type="evidence" value="ECO:0007669"/>
    <property type="project" value="UniProtKB-UniRule"/>
</dbReference>
<comment type="catalytic activity">
    <reaction evidence="1 7">
        <text>ATP-dependent breakage, passage and rejoining of double-stranded DNA.</text>
        <dbReference type="EC" id="5.6.2.2"/>
    </reaction>
</comment>
<dbReference type="AlphaFoldDB" id="A0A6J4KAS2"/>
<dbReference type="GO" id="GO:0034335">
    <property type="term" value="F:DNA negative supercoiling activity"/>
    <property type="evidence" value="ECO:0007669"/>
    <property type="project" value="UniProtKB-ARBA"/>
</dbReference>
<dbReference type="SUPFAM" id="SSF101904">
    <property type="entry name" value="GyrA/ParC C-terminal domain-like"/>
    <property type="match status" value="1"/>
</dbReference>
<evidence type="ECO:0000256" key="3">
    <source>
        <dbReference type="ARBA" id="ARBA00012895"/>
    </source>
</evidence>
<dbReference type="InterPro" id="IPR050220">
    <property type="entry name" value="Type_II_DNA_Topoisomerases"/>
</dbReference>